<dbReference type="EMBL" id="UINC01096394">
    <property type="protein sequence ID" value="SVC53237.1"/>
    <property type="molecule type" value="Genomic_DNA"/>
</dbReference>
<evidence type="ECO:0000259" key="1">
    <source>
        <dbReference type="Pfam" id="PF00685"/>
    </source>
</evidence>
<dbReference type="Pfam" id="PF00685">
    <property type="entry name" value="Sulfotransfer_1"/>
    <property type="match status" value="1"/>
</dbReference>
<organism evidence="2">
    <name type="scientific">marine metagenome</name>
    <dbReference type="NCBI Taxonomy" id="408172"/>
    <lineage>
        <taxon>unclassified sequences</taxon>
        <taxon>metagenomes</taxon>
        <taxon>ecological metagenomes</taxon>
    </lineage>
</organism>
<evidence type="ECO:0000313" key="2">
    <source>
        <dbReference type="EMBL" id="SVC53237.1"/>
    </source>
</evidence>
<dbReference type="AlphaFoldDB" id="A0A382MZF0"/>
<feature type="domain" description="Sulfotransferase" evidence="1">
    <location>
        <begin position="32"/>
        <end position="143"/>
    </location>
</feature>
<dbReference type="GO" id="GO:0008146">
    <property type="term" value="F:sulfotransferase activity"/>
    <property type="evidence" value="ECO:0007669"/>
    <property type="project" value="InterPro"/>
</dbReference>
<reference evidence="2" key="1">
    <citation type="submission" date="2018-05" db="EMBL/GenBank/DDBJ databases">
        <authorList>
            <person name="Lanie J.A."/>
            <person name="Ng W.-L."/>
            <person name="Kazmierczak K.M."/>
            <person name="Andrzejewski T.M."/>
            <person name="Davidsen T.M."/>
            <person name="Wayne K.J."/>
            <person name="Tettelin H."/>
            <person name="Glass J.I."/>
            <person name="Rusch D."/>
            <person name="Podicherti R."/>
            <person name="Tsui H.-C.T."/>
            <person name="Winkler M.E."/>
        </authorList>
    </citation>
    <scope>NUCLEOTIDE SEQUENCE</scope>
</reference>
<gene>
    <name evidence="2" type="ORF">METZ01_LOCUS306091</name>
</gene>
<sequence>RDGLYSLFKRKHKNGSFEDFLNKPIPPFNLNQMLTWSLYHSIWNAFMSVHTDCLLVRFEEIKTDPLNEVVRVLNFLGVERPHEEILAAIEGSGVEIAVKNFQRHAVLSEVLMRKGKVFEWKETWPEALLKQLPVTFRSAFHQLGYNGFPSVVSTNPEQIEIDVEKIALKWFRELFAVNRSDEGTVVYDALRSFIEHEDQLKKKEVLSLVDGKALYNPDFEYKVEYHLRKFIPYYQFRRIRKHLFRVFYHVLNLVERPQ</sequence>
<protein>
    <recommendedName>
        <fullName evidence="1">Sulfotransferase domain-containing protein</fullName>
    </recommendedName>
</protein>
<dbReference type="Gene3D" id="3.40.50.300">
    <property type="entry name" value="P-loop containing nucleotide triphosphate hydrolases"/>
    <property type="match status" value="1"/>
</dbReference>
<accession>A0A382MZF0</accession>
<proteinExistence type="predicted"/>
<name>A0A382MZF0_9ZZZZ</name>
<dbReference type="InterPro" id="IPR027417">
    <property type="entry name" value="P-loop_NTPase"/>
</dbReference>
<dbReference type="SUPFAM" id="SSF52540">
    <property type="entry name" value="P-loop containing nucleoside triphosphate hydrolases"/>
    <property type="match status" value="1"/>
</dbReference>
<feature type="non-terminal residue" evidence="2">
    <location>
        <position position="1"/>
    </location>
</feature>
<dbReference type="InterPro" id="IPR000863">
    <property type="entry name" value="Sulfotransferase_dom"/>
</dbReference>